<dbReference type="InterPro" id="IPR000086">
    <property type="entry name" value="NUDIX_hydrolase_dom"/>
</dbReference>
<dbReference type="RefSeq" id="WP_086161237.1">
    <property type="nucleotide sequence ID" value="NZ_CP021121.1"/>
</dbReference>
<name>A0A1W7D369_9ACTN</name>
<organism evidence="8 9">
    <name type="scientific">Streptomyces marincola</name>
    <dbReference type="NCBI Taxonomy" id="2878388"/>
    <lineage>
        <taxon>Bacteria</taxon>
        <taxon>Bacillati</taxon>
        <taxon>Actinomycetota</taxon>
        <taxon>Actinomycetes</taxon>
        <taxon>Kitasatosporales</taxon>
        <taxon>Streptomycetaceae</taxon>
        <taxon>Streptomyces</taxon>
    </lineage>
</organism>
<protein>
    <recommendedName>
        <fullName evidence="7">Nudix hydrolase domain-containing protein</fullName>
    </recommendedName>
</protein>
<keyword evidence="6" id="KW-0732">Signal</keyword>
<dbReference type="InterPro" id="IPR020084">
    <property type="entry name" value="NUDIX_hydrolase_CS"/>
</dbReference>
<dbReference type="PROSITE" id="PS00893">
    <property type="entry name" value="NUDIX_BOX"/>
    <property type="match status" value="1"/>
</dbReference>
<sequence length="162" mass="18037">MTRPVRTSARVLLLDAAGRLLLFHMAAFGASPECWMTPGGGVRRRETLRAAAERELWEETGLRVPEGAAFPYVAMTGGHADLSWASGRFEDHFFLLRVTEHAVDTSRMEDRERGTTLGHRWWPPAELAATTERIIPFGLPPLLAAVAEGRIPPEPVPLPWHH</sequence>
<dbReference type="SUPFAM" id="SSF55811">
    <property type="entry name" value="Nudix"/>
    <property type="match status" value="1"/>
</dbReference>
<dbReference type="Gene3D" id="3.90.79.10">
    <property type="entry name" value="Nucleoside Triphosphate Pyrophosphohydrolase"/>
    <property type="match status" value="1"/>
</dbReference>
<dbReference type="AlphaFoldDB" id="A0A1W7D369"/>
<dbReference type="KEGG" id="smao:CAG99_23490"/>
<evidence type="ECO:0000256" key="1">
    <source>
        <dbReference type="ARBA" id="ARBA00001946"/>
    </source>
</evidence>
<evidence type="ECO:0000256" key="2">
    <source>
        <dbReference type="ARBA" id="ARBA00005582"/>
    </source>
</evidence>
<evidence type="ECO:0000313" key="9">
    <source>
        <dbReference type="Proteomes" id="UP000194218"/>
    </source>
</evidence>
<comment type="cofactor">
    <cofactor evidence="1">
        <name>Mg(2+)</name>
        <dbReference type="ChEBI" id="CHEBI:18420"/>
    </cofactor>
</comment>
<evidence type="ECO:0000259" key="7">
    <source>
        <dbReference type="PROSITE" id="PS51462"/>
    </source>
</evidence>
<keyword evidence="9" id="KW-1185">Reference proteome</keyword>
<reference evidence="8 9" key="1">
    <citation type="submission" date="2017-05" db="EMBL/GenBank/DDBJ databases">
        <title>Complete genome sequence of Streptomyces sp. SCSIO 03032 revealed the diverse biosynthetic pathways for its bioactive secondary metabolites.</title>
        <authorList>
            <person name="Ma L."/>
            <person name="Zhu Y."/>
            <person name="Zhang W."/>
            <person name="Zhang G."/>
            <person name="Tian X."/>
            <person name="Zhang S."/>
            <person name="Zhang C."/>
        </authorList>
    </citation>
    <scope>NUCLEOTIDE SEQUENCE [LARGE SCALE GENOMIC DNA]</scope>
    <source>
        <strain evidence="8 9">SCSIO 03032</strain>
    </source>
</reference>
<dbReference type="PRINTS" id="PR00502">
    <property type="entry name" value="NUDIXFAMILY"/>
</dbReference>
<dbReference type="PANTHER" id="PTHR43046">
    <property type="entry name" value="GDP-MANNOSE MANNOSYL HYDROLASE"/>
    <property type="match status" value="1"/>
</dbReference>
<dbReference type="Pfam" id="PF00293">
    <property type="entry name" value="NUDIX"/>
    <property type="match status" value="1"/>
</dbReference>
<dbReference type="InterPro" id="IPR015797">
    <property type="entry name" value="NUDIX_hydrolase-like_dom_sf"/>
</dbReference>
<keyword evidence="4" id="KW-0460">Magnesium</keyword>
<feature type="domain" description="Nudix hydrolase" evidence="7">
    <location>
        <begin position="4"/>
        <end position="147"/>
    </location>
</feature>
<feature type="signal peptide" evidence="6">
    <location>
        <begin position="1"/>
        <end position="29"/>
    </location>
</feature>
<keyword evidence="3 5" id="KW-0378">Hydrolase</keyword>
<accession>A0A1W7D369</accession>
<evidence type="ECO:0000313" key="8">
    <source>
        <dbReference type="EMBL" id="ARQ71397.1"/>
    </source>
</evidence>
<dbReference type="PROSITE" id="PS51462">
    <property type="entry name" value="NUDIX"/>
    <property type="match status" value="1"/>
</dbReference>
<evidence type="ECO:0000256" key="6">
    <source>
        <dbReference type="SAM" id="SignalP"/>
    </source>
</evidence>
<dbReference type="InterPro" id="IPR020476">
    <property type="entry name" value="Nudix_hydrolase"/>
</dbReference>
<dbReference type="CDD" id="cd04685">
    <property type="entry name" value="NUDIX_Hydrolase"/>
    <property type="match status" value="1"/>
</dbReference>
<evidence type="ECO:0000256" key="4">
    <source>
        <dbReference type="ARBA" id="ARBA00022842"/>
    </source>
</evidence>
<evidence type="ECO:0000256" key="3">
    <source>
        <dbReference type="ARBA" id="ARBA00022801"/>
    </source>
</evidence>
<dbReference type="EMBL" id="CP021121">
    <property type="protein sequence ID" value="ARQ71397.1"/>
    <property type="molecule type" value="Genomic_DNA"/>
</dbReference>
<comment type="similarity">
    <text evidence="2 5">Belongs to the Nudix hydrolase family.</text>
</comment>
<dbReference type="PANTHER" id="PTHR43046:SF12">
    <property type="entry name" value="GDP-MANNOSE MANNOSYL HYDROLASE"/>
    <property type="match status" value="1"/>
</dbReference>
<gene>
    <name evidence="8" type="ORF">CAG99_23490</name>
</gene>
<dbReference type="Proteomes" id="UP000194218">
    <property type="component" value="Chromosome"/>
</dbReference>
<feature type="chain" id="PRO_5039598019" description="Nudix hydrolase domain-containing protein" evidence="6">
    <location>
        <begin position="30"/>
        <end position="162"/>
    </location>
</feature>
<evidence type="ECO:0000256" key="5">
    <source>
        <dbReference type="RuleBase" id="RU003476"/>
    </source>
</evidence>
<proteinExistence type="inferred from homology"/>
<dbReference type="OrthoDB" id="3214694at2"/>
<dbReference type="GO" id="GO:0016787">
    <property type="term" value="F:hydrolase activity"/>
    <property type="evidence" value="ECO:0007669"/>
    <property type="project" value="UniProtKB-KW"/>
</dbReference>